<dbReference type="EC" id="2.7.13.3" evidence="4"/>
<feature type="coiled-coil region" evidence="12">
    <location>
        <begin position="772"/>
        <end position="806"/>
    </location>
</feature>
<dbReference type="InterPro" id="IPR001789">
    <property type="entry name" value="Sig_transdc_resp-reg_receiver"/>
</dbReference>
<evidence type="ECO:0000256" key="4">
    <source>
        <dbReference type="ARBA" id="ARBA00012438"/>
    </source>
</evidence>
<feature type="transmembrane region" description="Helical" evidence="13">
    <location>
        <begin position="338"/>
        <end position="371"/>
    </location>
</feature>
<evidence type="ECO:0000313" key="18">
    <source>
        <dbReference type="Proteomes" id="UP000781958"/>
    </source>
</evidence>
<evidence type="ECO:0000256" key="12">
    <source>
        <dbReference type="SAM" id="Coils"/>
    </source>
</evidence>
<feature type="transmembrane region" description="Helical" evidence="13">
    <location>
        <begin position="253"/>
        <end position="271"/>
    </location>
</feature>
<dbReference type="CDD" id="cd00082">
    <property type="entry name" value="HisKA"/>
    <property type="match status" value="1"/>
</dbReference>
<dbReference type="PANTHER" id="PTHR43047:SF9">
    <property type="entry name" value="HISTIDINE KINASE"/>
    <property type="match status" value="1"/>
</dbReference>
<dbReference type="InterPro" id="IPR036097">
    <property type="entry name" value="HisK_dim/P_sf"/>
</dbReference>
<keyword evidence="10 13" id="KW-0472">Membrane</keyword>
<dbReference type="Gene3D" id="3.40.50.2300">
    <property type="match status" value="1"/>
</dbReference>
<dbReference type="InterPro" id="IPR004358">
    <property type="entry name" value="Sig_transdc_His_kin-like_C"/>
</dbReference>
<sequence length="1182" mass="126728">MTMGGAVLAFSLAYIGILFAIASWGDRKAGDRVARPYGGRASPILYSLSLAVYCSTWTFFGSVGMAASSGYGFLPLYVGPILLFALGWPLLHKVVRAAKAQNITSIADFLAARYGKSQPVATAVTLIALLGTLPHMALQLKAVSTSFTVLLQYPEVVMLAPPPEAPLWRDTALIATVVFTVFAVLFGTRHVEATAHNRGMVMAIAVEAVMKLAAFVGIGVYVTWGLFDGPADLLGLAVAEPGLRHLFGNGIDGGSWITMTLLSGLAVFCLPRMFHVAVIENQDEGDIRLATWLFPAYLITMTLFVVPIAAAGLLLFPAGTVDRDLFVLALPMSGHQEALTIIAFVGGLSAATGMVIVSSVAVSTMVSNDLVVPLLLRRHTGAPERTDMRRLILNVRRATILALMLLSYVYYRMVGNTLPLSQIGLLSLAAVAQFAPPLIGGLIWRGATGAGAFWGLVAGILAWGYTLLLPSFIEVGWLPSYIQETGPLGTGLLLPQRLFGLRLDPFIHGVVWSLLANIAVYVAVSLRTTPRPIESLQARAFIDTDPQWSQAASGLRTGSVTVEELRAVAVRYLGVERAERSFEELASQEPAARGGGEANLRLIRHTERLLASAIGAASARLVMALVLERHSVGKGNALRLLDDATAAIQYNRDVLQTTMDSVAQGIAVFDKDLRLVAWNRRFRTLLGLPPRFGRVGLPLRDILRFGARRGAYGPGREDDLIARQMDGFVASVAGAVEQRRPDGTVLEVHTCPMPGGGYVTTYTDITERVRAAAALAEANEELERRVRKRTAQLARAKAAAEDANRDKTRFLAAASHDLLQPLNAARLYAASLLDRRPEEELAGKLDGALAAVEDLLGELLDISRLDAGAITPDRRSVPLDRLFASLSVEFTPAAERRGLRLRIVPCDLSVDSDGRLLHRMLQNLLANAIRYTPQGRVLLGARRSGGHVIIQVWDTGVGIAPDRQTLVFGEFQRFADAPGVEHGLGLGLSIVQRIGRVLDHPVTLRSTPGRGTLFSVRVPRGHAAPAVADARSAAPSSPALVAERAVVLCIDNDPGILDGMRTLLGGWGCRVRTATGLKEALAALGERPDLILADVHLGDVHLADVHLGDGRGDASTDGIACVAALRRHLRADVPAALITADRSEAVKARALEAGLPVLTKPIRPAALRTLMRRLLLSRRAAE</sequence>
<dbReference type="PRINTS" id="PR00344">
    <property type="entry name" value="BCTRLSENSOR"/>
</dbReference>
<dbReference type="SUPFAM" id="SSF55785">
    <property type="entry name" value="PYP-like sensor domain (PAS domain)"/>
    <property type="match status" value="1"/>
</dbReference>
<dbReference type="SUPFAM" id="SSF55874">
    <property type="entry name" value="ATPase domain of HSP90 chaperone/DNA topoisomerase II/histidine kinase"/>
    <property type="match status" value="1"/>
</dbReference>
<dbReference type="InterPro" id="IPR035965">
    <property type="entry name" value="PAS-like_dom_sf"/>
</dbReference>
<dbReference type="PROSITE" id="PS50109">
    <property type="entry name" value="HIS_KIN"/>
    <property type="match status" value="1"/>
</dbReference>
<keyword evidence="9 13" id="KW-1133">Transmembrane helix</keyword>
<keyword evidence="12" id="KW-0175">Coiled coil</keyword>
<dbReference type="InterPro" id="IPR000014">
    <property type="entry name" value="PAS"/>
</dbReference>
<feature type="transmembrane region" description="Helical" evidence="13">
    <location>
        <begin position="44"/>
        <end position="67"/>
    </location>
</feature>
<feature type="domain" description="Response regulatory" evidence="15">
    <location>
        <begin position="1046"/>
        <end position="1175"/>
    </location>
</feature>
<dbReference type="SUPFAM" id="SSF47384">
    <property type="entry name" value="Homodimeric domain of signal transducing histidine kinase"/>
    <property type="match status" value="1"/>
</dbReference>
<evidence type="ECO:0000256" key="6">
    <source>
        <dbReference type="ARBA" id="ARBA00022679"/>
    </source>
</evidence>
<dbReference type="PANTHER" id="PTHR43047">
    <property type="entry name" value="TWO-COMPONENT HISTIDINE PROTEIN KINASE"/>
    <property type="match status" value="1"/>
</dbReference>
<evidence type="ECO:0000256" key="8">
    <source>
        <dbReference type="ARBA" id="ARBA00022777"/>
    </source>
</evidence>
<evidence type="ECO:0000256" key="9">
    <source>
        <dbReference type="ARBA" id="ARBA00022989"/>
    </source>
</evidence>
<dbReference type="CDD" id="cd10322">
    <property type="entry name" value="SLC5sbd"/>
    <property type="match status" value="1"/>
</dbReference>
<evidence type="ECO:0000256" key="3">
    <source>
        <dbReference type="ARBA" id="ARBA00006434"/>
    </source>
</evidence>
<dbReference type="Gene3D" id="1.20.1730.10">
    <property type="entry name" value="Sodium/glucose cotransporter"/>
    <property type="match status" value="1"/>
</dbReference>
<proteinExistence type="inferred from homology"/>
<name>A0ABS4SRI2_9PROT</name>
<evidence type="ECO:0000313" key="17">
    <source>
        <dbReference type="EMBL" id="MBP2295047.1"/>
    </source>
</evidence>
<comment type="caution">
    <text evidence="17">The sequence shown here is derived from an EMBL/GenBank/DDBJ whole genome shotgun (WGS) entry which is preliminary data.</text>
</comment>
<dbReference type="Gene3D" id="3.30.565.10">
    <property type="entry name" value="Histidine kinase-like ATPase, C-terminal domain"/>
    <property type="match status" value="1"/>
</dbReference>
<reference evidence="17 18" key="1">
    <citation type="submission" date="2021-03" db="EMBL/GenBank/DDBJ databases">
        <title>Genomic Encyclopedia of Type Strains, Phase III (KMG-III): the genomes of soil and plant-associated and newly described type strains.</title>
        <authorList>
            <person name="Whitman W."/>
        </authorList>
    </citation>
    <scope>NUCLEOTIDE SEQUENCE [LARGE SCALE GENOMIC DNA]</scope>
    <source>
        <strain evidence="17 18">IMMIB AFH-6</strain>
    </source>
</reference>
<organism evidence="17 18">
    <name type="scientific">Azospirillum rugosum</name>
    <dbReference type="NCBI Taxonomy" id="416170"/>
    <lineage>
        <taxon>Bacteria</taxon>
        <taxon>Pseudomonadati</taxon>
        <taxon>Pseudomonadota</taxon>
        <taxon>Alphaproteobacteria</taxon>
        <taxon>Rhodospirillales</taxon>
        <taxon>Azospirillaceae</taxon>
        <taxon>Azospirillum</taxon>
    </lineage>
</organism>
<keyword evidence="8" id="KW-0418">Kinase</keyword>
<dbReference type="RefSeq" id="WP_209769428.1">
    <property type="nucleotide sequence ID" value="NZ_JAGINP010000019.1"/>
</dbReference>
<evidence type="ECO:0000256" key="2">
    <source>
        <dbReference type="ARBA" id="ARBA00004141"/>
    </source>
</evidence>
<evidence type="ECO:0000256" key="1">
    <source>
        <dbReference type="ARBA" id="ARBA00000085"/>
    </source>
</evidence>
<comment type="subcellular location">
    <subcellularLocation>
        <location evidence="2">Membrane</location>
        <topology evidence="2">Multi-pass membrane protein</topology>
    </subcellularLocation>
</comment>
<dbReference type="InterPro" id="IPR005467">
    <property type="entry name" value="His_kinase_dom"/>
</dbReference>
<dbReference type="CDD" id="cd00156">
    <property type="entry name" value="REC"/>
    <property type="match status" value="1"/>
</dbReference>
<feature type="transmembrane region" description="Helical" evidence="13">
    <location>
        <begin position="391"/>
        <end position="411"/>
    </location>
</feature>
<feature type="domain" description="Histidine kinase" evidence="14">
    <location>
        <begin position="813"/>
        <end position="1022"/>
    </location>
</feature>
<feature type="modified residue" description="4-aspartylphosphate" evidence="11">
    <location>
        <position position="1094"/>
    </location>
</feature>
<keyword evidence="7 13" id="KW-0812">Transmembrane</keyword>
<keyword evidence="18" id="KW-1185">Reference proteome</keyword>
<dbReference type="InterPro" id="IPR003661">
    <property type="entry name" value="HisK_dim/P_dom"/>
</dbReference>
<dbReference type="SMART" id="SM00388">
    <property type="entry name" value="HisKA"/>
    <property type="match status" value="1"/>
</dbReference>
<feature type="transmembrane region" description="Helical" evidence="13">
    <location>
        <begin position="167"/>
        <end position="188"/>
    </location>
</feature>
<evidence type="ECO:0000256" key="7">
    <source>
        <dbReference type="ARBA" id="ARBA00022692"/>
    </source>
</evidence>
<dbReference type="PROSITE" id="PS50283">
    <property type="entry name" value="NA_SOLUT_SYMP_3"/>
    <property type="match status" value="1"/>
</dbReference>
<evidence type="ECO:0000259" key="15">
    <source>
        <dbReference type="PROSITE" id="PS50110"/>
    </source>
</evidence>
<dbReference type="InterPro" id="IPR011006">
    <property type="entry name" value="CheY-like_superfamily"/>
</dbReference>
<feature type="transmembrane region" description="Helical" evidence="13">
    <location>
        <begin position="6"/>
        <end position="24"/>
    </location>
</feature>
<dbReference type="Pfam" id="PF02518">
    <property type="entry name" value="HATPase_c"/>
    <property type="match status" value="1"/>
</dbReference>
<evidence type="ECO:0000259" key="14">
    <source>
        <dbReference type="PROSITE" id="PS50109"/>
    </source>
</evidence>
<feature type="transmembrane region" description="Helical" evidence="13">
    <location>
        <begin position="451"/>
        <end position="473"/>
    </location>
</feature>
<dbReference type="Pfam" id="PF00512">
    <property type="entry name" value="HisKA"/>
    <property type="match status" value="1"/>
</dbReference>
<dbReference type="Gene3D" id="1.10.287.130">
    <property type="match status" value="1"/>
</dbReference>
<dbReference type="SMART" id="SM00387">
    <property type="entry name" value="HATPase_c"/>
    <property type="match status" value="1"/>
</dbReference>
<evidence type="ECO:0000256" key="11">
    <source>
        <dbReference type="PROSITE-ProRule" id="PRU00169"/>
    </source>
</evidence>
<feature type="transmembrane region" description="Helical" evidence="13">
    <location>
        <begin position="292"/>
        <end position="318"/>
    </location>
</feature>
<dbReference type="InterPro" id="IPR003594">
    <property type="entry name" value="HATPase_dom"/>
</dbReference>
<dbReference type="Pfam" id="PF12860">
    <property type="entry name" value="PAS_7"/>
    <property type="match status" value="1"/>
</dbReference>
<dbReference type="InterPro" id="IPR036890">
    <property type="entry name" value="HATPase_C_sf"/>
</dbReference>
<feature type="transmembrane region" description="Helical" evidence="13">
    <location>
        <begin position="73"/>
        <end position="91"/>
    </location>
</feature>
<dbReference type="EMBL" id="JAGINP010000019">
    <property type="protein sequence ID" value="MBP2295047.1"/>
    <property type="molecule type" value="Genomic_DNA"/>
</dbReference>
<feature type="domain" description="PAS" evidence="16">
    <location>
        <begin position="651"/>
        <end position="690"/>
    </location>
</feature>
<feature type="transmembrane region" description="Helical" evidence="13">
    <location>
        <begin position="120"/>
        <end position="138"/>
    </location>
</feature>
<gene>
    <name evidence="17" type="ORF">J2851_004850</name>
</gene>
<keyword evidence="5 11" id="KW-0597">Phosphoprotein</keyword>
<dbReference type="PROSITE" id="PS50110">
    <property type="entry name" value="RESPONSE_REGULATORY"/>
    <property type="match status" value="1"/>
</dbReference>
<dbReference type="Pfam" id="PF00072">
    <property type="entry name" value="Response_reg"/>
    <property type="match status" value="1"/>
</dbReference>
<dbReference type="Gene3D" id="3.30.450.20">
    <property type="entry name" value="PAS domain"/>
    <property type="match status" value="1"/>
</dbReference>
<evidence type="ECO:0000256" key="13">
    <source>
        <dbReference type="SAM" id="Phobius"/>
    </source>
</evidence>
<feature type="transmembrane region" description="Helical" evidence="13">
    <location>
        <begin position="423"/>
        <end position="444"/>
    </location>
</feature>
<keyword evidence="6" id="KW-0808">Transferase</keyword>
<dbReference type="SUPFAM" id="SSF52172">
    <property type="entry name" value="CheY-like"/>
    <property type="match status" value="1"/>
</dbReference>
<dbReference type="SMART" id="SM00448">
    <property type="entry name" value="REC"/>
    <property type="match status" value="1"/>
</dbReference>
<comment type="catalytic activity">
    <reaction evidence="1">
        <text>ATP + protein L-histidine = ADP + protein N-phospho-L-histidine.</text>
        <dbReference type="EC" id="2.7.13.3"/>
    </reaction>
</comment>
<dbReference type="PROSITE" id="PS50112">
    <property type="entry name" value="PAS"/>
    <property type="match status" value="1"/>
</dbReference>
<accession>A0ABS4SRI2</accession>
<evidence type="ECO:0000259" key="16">
    <source>
        <dbReference type="PROSITE" id="PS50112"/>
    </source>
</evidence>
<comment type="similarity">
    <text evidence="3">Belongs to the sodium:solute symporter (SSF) (TC 2.A.21) family.</text>
</comment>
<feature type="transmembrane region" description="Helical" evidence="13">
    <location>
        <begin position="200"/>
        <end position="224"/>
    </location>
</feature>
<dbReference type="Proteomes" id="UP000781958">
    <property type="component" value="Unassembled WGS sequence"/>
</dbReference>
<dbReference type="InterPro" id="IPR001734">
    <property type="entry name" value="Na/solute_symporter"/>
</dbReference>
<evidence type="ECO:0000256" key="10">
    <source>
        <dbReference type="ARBA" id="ARBA00023136"/>
    </source>
</evidence>
<protein>
    <recommendedName>
        <fullName evidence="4">histidine kinase</fullName>
        <ecNumber evidence="4">2.7.13.3</ecNumber>
    </recommendedName>
</protein>
<evidence type="ECO:0000256" key="5">
    <source>
        <dbReference type="ARBA" id="ARBA00022553"/>
    </source>
</evidence>
<dbReference type="InterPro" id="IPR038377">
    <property type="entry name" value="Na/Glc_symporter_sf"/>
</dbReference>